<keyword evidence="2" id="KW-1133">Transmembrane helix</keyword>
<feature type="compositionally biased region" description="Basic and acidic residues" evidence="1">
    <location>
        <begin position="1"/>
        <end position="15"/>
    </location>
</feature>
<keyword evidence="4" id="KW-1185">Reference proteome</keyword>
<feature type="transmembrane region" description="Helical" evidence="2">
    <location>
        <begin position="40"/>
        <end position="60"/>
    </location>
</feature>
<accession>A0ABY8T7T5</accession>
<dbReference type="Proteomes" id="UP001233264">
    <property type="component" value="Chromosome"/>
</dbReference>
<protein>
    <recommendedName>
        <fullName evidence="5">Transmembrane protein</fullName>
    </recommendedName>
</protein>
<name>A0ABY8T7T5_9HYPH</name>
<gene>
    <name evidence="3" type="ORF">PZL22_004351</name>
</gene>
<reference evidence="3 4" key="1">
    <citation type="submission" date="2023-03" db="EMBL/GenBank/DDBJ databases">
        <authorList>
            <person name="Menendez E."/>
            <person name="Kaur S."/>
            <person name="Flores-Felix J.D."/>
            <person name="diCenzo G.C."/>
            <person name="Peix A."/>
            <person name="Velazquez E."/>
        </authorList>
    </citation>
    <scope>NUCLEOTIDE SEQUENCE [LARGE SCALE GENOMIC DNA]</scope>
    <source>
        <strain evidence="3 4">CCBAU 71714</strain>
    </source>
</reference>
<keyword evidence="2" id="KW-0472">Membrane</keyword>
<keyword evidence="2" id="KW-0812">Transmembrane</keyword>
<dbReference type="RefSeq" id="WP_014526621.1">
    <property type="nucleotide sequence ID" value="NZ_CP120365.1"/>
</dbReference>
<evidence type="ECO:0000256" key="2">
    <source>
        <dbReference type="SAM" id="Phobius"/>
    </source>
</evidence>
<evidence type="ECO:0000313" key="3">
    <source>
        <dbReference type="EMBL" id="WHS93240.1"/>
    </source>
</evidence>
<proteinExistence type="predicted"/>
<dbReference type="EMBL" id="CP120365">
    <property type="protein sequence ID" value="WHS93240.1"/>
    <property type="molecule type" value="Genomic_DNA"/>
</dbReference>
<evidence type="ECO:0008006" key="5">
    <source>
        <dbReference type="Google" id="ProtNLM"/>
    </source>
</evidence>
<feature type="region of interest" description="Disordered" evidence="1">
    <location>
        <begin position="1"/>
        <end position="35"/>
    </location>
</feature>
<feature type="compositionally biased region" description="Low complexity" evidence="1">
    <location>
        <begin position="76"/>
        <end position="150"/>
    </location>
</feature>
<evidence type="ECO:0000313" key="4">
    <source>
        <dbReference type="Proteomes" id="UP001233264"/>
    </source>
</evidence>
<organism evidence="3 4">
    <name type="scientific">Sinorhizobium kummerowiae</name>
    <dbReference type="NCBI Taxonomy" id="158892"/>
    <lineage>
        <taxon>Bacteria</taxon>
        <taxon>Pseudomonadati</taxon>
        <taxon>Pseudomonadota</taxon>
        <taxon>Alphaproteobacteria</taxon>
        <taxon>Hyphomicrobiales</taxon>
        <taxon>Rhizobiaceae</taxon>
        <taxon>Sinorhizobium/Ensifer group</taxon>
        <taxon>Sinorhizobium</taxon>
    </lineage>
</organism>
<feature type="region of interest" description="Disordered" evidence="1">
    <location>
        <begin position="67"/>
        <end position="150"/>
    </location>
</feature>
<evidence type="ECO:0000256" key="1">
    <source>
        <dbReference type="SAM" id="MobiDB-lite"/>
    </source>
</evidence>
<sequence length="150" mass="15391">MYAMNQHEELREKPPLDPATGQPTPRDPEVPVTRSRRSSWPLLVIILAGLILALIAWLPAELTRDAENEPVAPGQTETTPSDATPPAAQPAPTDQAAPTNEAAPTDQATPPAGGTTAPAAPETQTPAAPETPAAPAAPATPAQPQSAPAQ</sequence>